<dbReference type="EMBL" id="JABSTU010000001">
    <property type="protein sequence ID" value="KAH8042481.1"/>
    <property type="molecule type" value="Genomic_DNA"/>
</dbReference>
<accession>A0A9J6F805</accession>
<reference evidence="2" key="2">
    <citation type="submission" date="2021-09" db="EMBL/GenBank/DDBJ databases">
        <authorList>
            <person name="Jia N."/>
            <person name="Wang J."/>
            <person name="Shi W."/>
            <person name="Du L."/>
            <person name="Sun Y."/>
            <person name="Zhan W."/>
            <person name="Jiang J."/>
            <person name="Wang Q."/>
            <person name="Zhang B."/>
            <person name="Ji P."/>
            <person name="Sakyi L.B."/>
            <person name="Cui X."/>
            <person name="Yuan T."/>
            <person name="Jiang B."/>
            <person name="Yang W."/>
            <person name="Lam T.T.-Y."/>
            <person name="Chang Q."/>
            <person name="Ding S."/>
            <person name="Wang X."/>
            <person name="Zhu J."/>
            <person name="Ruan X."/>
            <person name="Zhao L."/>
            <person name="Wei J."/>
            <person name="Que T."/>
            <person name="Du C."/>
            <person name="Cheng J."/>
            <person name="Dai P."/>
            <person name="Han X."/>
            <person name="Huang E."/>
            <person name="Gao Y."/>
            <person name="Liu J."/>
            <person name="Shao H."/>
            <person name="Ye R."/>
            <person name="Li L."/>
            <person name="Wei W."/>
            <person name="Wang X."/>
            <person name="Wang C."/>
            <person name="Huo Q."/>
            <person name="Li W."/>
            <person name="Guo W."/>
            <person name="Chen H."/>
            <person name="Chen S."/>
            <person name="Zhou L."/>
            <person name="Zhou L."/>
            <person name="Ni X."/>
            <person name="Tian J."/>
            <person name="Zhou Y."/>
            <person name="Sheng Y."/>
            <person name="Liu T."/>
            <person name="Pan Y."/>
            <person name="Xia L."/>
            <person name="Li J."/>
            <person name="Zhao F."/>
            <person name="Cao W."/>
        </authorList>
    </citation>
    <scope>NUCLEOTIDE SEQUENCE</scope>
    <source>
        <strain evidence="2">Rmic-2018</strain>
        <tissue evidence="2">Larvae</tissue>
    </source>
</reference>
<keyword evidence="1" id="KW-1133">Transmembrane helix</keyword>
<keyword evidence="1" id="KW-0812">Transmembrane</keyword>
<comment type="caution">
    <text evidence="2">The sequence shown here is derived from an EMBL/GenBank/DDBJ whole genome shotgun (WGS) entry which is preliminary data.</text>
</comment>
<name>A0A9J6F805_RHIMP</name>
<organism evidence="2 3">
    <name type="scientific">Rhipicephalus microplus</name>
    <name type="common">Cattle tick</name>
    <name type="synonym">Boophilus microplus</name>
    <dbReference type="NCBI Taxonomy" id="6941"/>
    <lineage>
        <taxon>Eukaryota</taxon>
        <taxon>Metazoa</taxon>
        <taxon>Ecdysozoa</taxon>
        <taxon>Arthropoda</taxon>
        <taxon>Chelicerata</taxon>
        <taxon>Arachnida</taxon>
        <taxon>Acari</taxon>
        <taxon>Parasitiformes</taxon>
        <taxon>Ixodida</taxon>
        <taxon>Ixodoidea</taxon>
        <taxon>Ixodidae</taxon>
        <taxon>Rhipicephalinae</taxon>
        <taxon>Rhipicephalus</taxon>
        <taxon>Boophilus</taxon>
    </lineage>
</organism>
<keyword evidence="3" id="KW-1185">Reference proteome</keyword>
<protein>
    <submittedName>
        <fullName evidence="2">Uncharacterized protein</fullName>
    </submittedName>
</protein>
<evidence type="ECO:0000256" key="1">
    <source>
        <dbReference type="SAM" id="Phobius"/>
    </source>
</evidence>
<proteinExistence type="predicted"/>
<evidence type="ECO:0000313" key="3">
    <source>
        <dbReference type="Proteomes" id="UP000821866"/>
    </source>
</evidence>
<sequence>MGLKHFHFHRPCNRSSRDSIPQPAGAGVGTTLRGVTMYLLLYFDKYKATATAIKNIGHGRSRDTRGSYDNLYILFAGLNLGVAVLHTVLIFQVTTGRRRRLPDA</sequence>
<dbReference type="Proteomes" id="UP000821866">
    <property type="component" value="Chromosome 1"/>
</dbReference>
<gene>
    <name evidence="2" type="ORF">HPB51_023529</name>
</gene>
<reference evidence="2" key="1">
    <citation type="journal article" date="2020" name="Cell">
        <title>Large-Scale Comparative Analyses of Tick Genomes Elucidate Their Genetic Diversity and Vector Capacities.</title>
        <authorList>
            <consortium name="Tick Genome and Microbiome Consortium (TIGMIC)"/>
            <person name="Jia N."/>
            <person name="Wang J."/>
            <person name="Shi W."/>
            <person name="Du L."/>
            <person name="Sun Y."/>
            <person name="Zhan W."/>
            <person name="Jiang J.F."/>
            <person name="Wang Q."/>
            <person name="Zhang B."/>
            <person name="Ji P."/>
            <person name="Bell-Sakyi L."/>
            <person name="Cui X.M."/>
            <person name="Yuan T.T."/>
            <person name="Jiang B.G."/>
            <person name="Yang W.F."/>
            <person name="Lam T.T."/>
            <person name="Chang Q.C."/>
            <person name="Ding S.J."/>
            <person name="Wang X.J."/>
            <person name="Zhu J.G."/>
            <person name="Ruan X.D."/>
            <person name="Zhao L."/>
            <person name="Wei J.T."/>
            <person name="Ye R.Z."/>
            <person name="Que T.C."/>
            <person name="Du C.H."/>
            <person name="Zhou Y.H."/>
            <person name="Cheng J.X."/>
            <person name="Dai P.F."/>
            <person name="Guo W.B."/>
            <person name="Han X.H."/>
            <person name="Huang E.J."/>
            <person name="Li L.F."/>
            <person name="Wei W."/>
            <person name="Gao Y.C."/>
            <person name="Liu J.Z."/>
            <person name="Shao H.Z."/>
            <person name="Wang X."/>
            <person name="Wang C.C."/>
            <person name="Yang T.C."/>
            <person name="Huo Q.B."/>
            <person name="Li W."/>
            <person name="Chen H.Y."/>
            <person name="Chen S.E."/>
            <person name="Zhou L.G."/>
            <person name="Ni X.B."/>
            <person name="Tian J.H."/>
            <person name="Sheng Y."/>
            <person name="Liu T."/>
            <person name="Pan Y.S."/>
            <person name="Xia L.Y."/>
            <person name="Li J."/>
            <person name="Zhao F."/>
            <person name="Cao W.C."/>
        </authorList>
    </citation>
    <scope>NUCLEOTIDE SEQUENCE</scope>
    <source>
        <strain evidence="2">Rmic-2018</strain>
    </source>
</reference>
<feature type="transmembrane region" description="Helical" evidence="1">
    <location>
        <begin position="71"/>
        <end position="91"/>
    </location>
</feature>
<evidence type="ECO:0000313" key="2">
    <source>
        <dbReference type="EMBL" id="KAH8042481.1"/>
    </source>
</evidence>
<dbReference type="AlphaFoldDB" id="A0A9J6F805"/>
<keyword evidence="1" id="KW-0472">Membrane</keyword>